<feature type="signal peptide" evidence="2">
    <location>
        <begin position="1"/>
        <end position="20"/>
    </location>
</feature>
<feature type="compositionally biased region" description="Pro residues" evidence="1">
    <location>
        <begin position="32"/>
        <end position="47"/>
    </location>
</feature>
<keyword evidence="5" id="KW-1185">Reference proteome</keyword>
<dbReference type="PANTHER" id="PTHR21629:SF5">
    <property type="entry name" value="C6 DOMAIN-CONTAINING PROTEIN"/>
    <property type="match status" value="1"/>
</dbReference>
<feature type="domain" description="C6" evidence="3">
    <location>
        <begin position="78"/>
        <end position="167"/>
    </location>
</feature>
<dbReference type="EMBL" id="LIAE01010390">
    <property type="protein sequence ID" value="PAV62007.1"/>
    <property type="molecule type" value="Genomic_DNA"/>
</dbReference>
<dbReference type="Proteomes" id="UP000218231">
    <property type="component" value="Unassembled WGS sequence"/>
</dbReference>
<feature type="region of interest" description="Disordered" evidence="1">
    <location>
        <begin position="26"/>
        <end position="74"/>
    </location>
</feature>
<evidence type="ECO:0000259" key="3">
    <source>
        <dbReference type="SMART" id="SM01048"/>
    </source>
</evidence>
<evidence type="ECO:0000313" key="4">
    <source>
        <dbReference type="EMBL" id="PAV62007.1"/>
    </source>
</evidence>
<sequence length="174" mass="18118">MKSLFSSILVLTNMYALVQACARTEVPDGTTIPPPVTNDPDTPPPTESPTTAEPASTAASTTAEPASTAAPTTASPLCKQCDVDVVPPDGEITVAFEGDEVDDSGECRTRTFTCSGSDARIGFNNNMQNTLDPADPNLAIAVLECNDAGVFTYTAAGRTITVNDISCLNFPQGR</sequence>
<dbReference type="SMART" id="SM01048">
    <property type="entry name" value="C6"/>
    <property type="match status" value="1"/>
</dbReference>
<comment type="caution">
    <text evidence="4">The sequence shown here is derived from an EMBL/GenBank/DDBJ whole genome shotgun (WGS) entry which is preliminary data.</text>
</comment>
<dbReference type="PANTHER" id="PTHR21629">
    <property type="entry name" value="C6 DOMAIN-CONTAINING PROTEIN"/>
    <property type="match status" value="1"/>
</dbReference>
<gene>
    <name evidence="4" type="ORF">WR25_00574</name>
</gene>
<evidence type="ECO:0000313" key="5">
    <source>
        <dbReference type="Proteomes" id="UP000218231"/>
    </source>
</evidence>
<keyword evidence="2" id="KW-0732">Signal</keyword>
<organism evidence="4 5">
    <name type="scientific">Diploscapter pachys</name>
    <dbReference type="NCBI Taxonomy" id="2018661"/>
    <lineage>
        <taxon>Eukaryota</taxon>
        <taxon>Metazoa</taxon>
        <taxon>Ecdysozoa</taxon>
        <taxon>Nematoda</taxon>
        <taxon>Chromadorea</taxon>
        <taxon>Rhabditida</taxon>
        <taxon>Rhabditina</taxon>
        <taxon>Rhabditomorpha</taxon>
        <taxon>Rhabditoidea</taxon>
        <taxon>Rhabditidae</taxon>
        <taxon>Diploscapter</taxon>
    </lineage>
</organism>
<dbReference type="AlphaFoldDB" id="A0A2A2JK35"/>
<evidence type="ECO:0000256" key="1">
    <source>
        <dbReference type="SAM" id="MobiDB-lite"/>
    </source>
</evidence>
<dbReference type="InterPro" id="IPR002601">
    <property type="entry name" value="C6_domain"/>
</dbReference>
<accession>A0A2A2JK35</accession>
<dbReference type="PROSITE" id="PS51257">
    <property type="entry name" value="PROKAR_LIPOPROTEIN"/>
    <property type="match status" value="1"/>
</dbReference>
<feature type="compositionally biased region" description="Low complexity" evidence="1">
    <location>
        <begin position="48"/>
        <end position="74"/>
    </location>
</feature>
<feature type="chain" id="PRO_5012019461" description="C6 domain-containing protein" evidence="2">
    <location>
        <begin position="21"/>
        <end position="174"/>
    </location>
</feature>
<evidence type="ECO:0000256" key="2">
    <source>
        <dbReference type="SAM" id="SignalP"/>
    </source>
</evidence>
<name>A0A2A2JK35_9BILA</name>
<protein>
    <recommendedName>
        <fullName evidence="3">C6 domain-containing protein</fullName>
    </recommendedName>
</protein>
<reference evidence="4 5" key="1">
    <citation type="journal article" date="2017" name="Curr. Biol.">
        <title>Genome architecture and evolution of a unichromosomal asexual nematode.</title>
        <authorList>
            <person name="Fradin H."/>
            <person name="Zegar C."/>
            <person name="Gutwein M."/>
            <person name="Lucas J."/>
            <person name="Kovtun M."/>
            <person name="Corcoran D."/>
            <person name="Baugh L.R."/>
            <person name="Kiontke K."/>
            <person name="Gunsalus K."/>
            <person name="Fitch D.H."/>
            <person name="Piano F."/>
        </authorList>
    </citation>
    <scope>NUCLEOTIDE SEQUENCE [LARGE SCALE GENOMIC DNA]</scope>
    <source>
        <strain evidence="4">PF1309</strain>
    </source>
</reference>
<proteinExistence type="predicted"/>